<dbReference type="OrthoDB" id="4897974at2759"/>
<accession>A0A0F9XB70</accession>
<comment type="caution">
    <text evidence="2">The sequence shown here is derived from an EMBL/GenBank/DDBJ whole genome shotgun (WGS) entry which is preliminary data.</text>
</comment>
<evidence type="ECO:0000256" key="1">
    <source>
        <dbReference type="SAM" id="MobiDB-lite"/>
    </source>
</evidence>
<protein>
    <submittedName>
        <fullName evidence="2">Uncharacterized protein</fullName>
    </submittedName>
</protein>
<sequence length="189" mass="20573">MDTAIFNSIARAALLGDGYWQANATKAAEFGVAAMSSNEGQNHGQNQSPYQNSNQYQYQSSNLQYQTQSQYQHPSQLPSQSTSAGTTPVMVPPSVASSATQVKSEQDCFERLALEFASLPDREMPPEVSDPVAAQQQQQQLTTAASNKKSSTNSKSTSRSQNLAKHAYEQLRNQNDTRGNGGHQTQLVN</sequence>
<feature type="region of interest" description="Disordered" evidence="1">
    <location>
        <begin position="65"/>
        <end position="102"/>
    </location>
</feature>
<proteinExistence type="predicted"/>
<feature type="compositionally biased region" description="Low complexity" evidence="1">
    <location>
        <begin position="65"/>
        <end position="76"/>
    </location>
</feature>
<gene>
    <name evidence="2" type="ORF">THAR02_06161</name>
</gene>
<evidence type="ECO:0000313" key="3">
    <source>
        <dbReference type="Proteomes" id="UP000034112"/>
    </source>
</evidence>
<dbReference type="AlphaFoldDB" id="A0A0F9XB70"/>
<feature type="compositionally biased region" description="Low complexity" evidence="1">
    <location>
        <begin position="133"/>
        <end position="158"/>
    </location>
</feature>
<dbReference type="OMA" id="DREMPPE"/>
<evidence type="ECO:0000313" key="2">
    <source>
        <dbReference type="EMBL" id="KKP01745.1"/>
    </source>
</evidence>
<organism evidence="2 3">
    <name type="scientific">Trichoderma harzianum</name>
    <name type="common">Hypocrea lixii</name>
    <dbReference type="NCBI Taxonomy" id="5544"/>
    <lineage>
        <taxon>Eukaryota</taxon>
        <taxon>Fungi</taxon>
        <taxon>Dikarya</taxon>
        <taxon>Ascomycota</taxon>
        <taxon>Pezizomycotina</taxon>
        <taxon>Sordariomycetes</taxon>
        <taxon>Hypocreomycetidae</taxon>
        <taxon>Hypocreales</taxon>
        <taxon>Hypocreaceae</taxon>
        <taxon>Trichoderma</taxon>
    </lineage>
</organism>
<feature type="compositionally biased region" description="Polar residues" evidence="1">
    <location>
        <begin position="171"/>
        <end position="189"/>
    </location>
</feature>
<dbReference type="EMBL" id="JOKZ01000181">
    <property type="protein sequence ID" value="KKP01745.1"/>
    <property type="molecule type" value="Genomic_DNA"/>
</dbReference>
<name>A0A0F9XB70_TRIHA</name>
<reference evidence="3" key="1">
    <citation type="journal article" date="2015" name="Genome Announc.">
        <title>Draft whole-genome sequence of the biocontrol agent Trichoderma harzianum T6776.</title>
        <authorList>
            <person name="Baroncelli R."/>
            <person name="Piaggeschi G."/>
            <person name="Fiorini L."/>
            <person name="Bertolini E."/>
            <person name="Zapparata A."/>
            <person name="Pe M.E."/>
            <person name="Sarrocco S."/>
            <person name="Vannacci G."/>
        </authorList>
    </citation>
    <scope>NUCLEOTIDE SEQUENCE [LARGE SCALE GENOMIC DNA]</scope>
    <source>
        <strain evidence="3">T6776</strain>
    </source>
</reference>
<dbReference type="Proteomes" id="UP000034112">
    <property type="component" value="Unassembled WGS sequence"/>
</dbReference>
<feature type="compositionally biased region" description="Polar residues" evidence="1">
    <location>
        <begin position="77"/>
        <end position="86"/>
    </location>
</feature>
<feature type="region of interest" description="Disordered" evidence="1">
    <location>
        <begin position="122"/>
        <end position="189"/>
    </location>
</feature>